<dbReference type="PROSITE" id="PS00028">
    <property type="entry name" value="ZINC_FINGER_C2H2_1"/>
    <property type="match status" value="6"/>
</dbReference>
<feature type="domain" description="C2H2-type" evidence="6">
    <location>
        <begin position="342"/>
        <end position="369"/>
    </location>
</feature>
<dbReference type="PROSITE" id="PS50157">
    <property type="entry name" value="ZINC_FINGER_C2H2_2"/>
    <property type="match status" value="5"/>
</dbReference>
<keyword evidence="3 5" id="KW-0863">Zinc-finger</keyword>
<sequence>MSRSNCNGNARDSFELYESEKIKGSPETEKILRGFPKLPLVVCERLDITPLLKMPLVLREPTFVAVDQVANFSKKCSVRLKRENLLELKEVFLKRNLIKNASYECNICQKVYLSEKKLLNHQENKHVILCYKPKNKIRKKVSFSDQIIVHEVKEYHRCRKCPKIYEDYNSLRVHMKEFHKKRRCYICFYCSKDFIDRMFFKVHIKLHCDSCGLLLPNKKQYIEHRRSTCKTVKKYECKTCHISLFNFLDLKDHSYEHLGQFYICDICKDRFDDKCGLTHHIKFLHSKKRPESLYSNHFVGSDRVYVCNFCELSTDERVTMAKHVSTFPEYGKCAMTGYKDFYFCDQCFEKFSTETDMLQHKWTHYLKTTNIKNELPKPVTLLNMKGSTTNSTQNIQTVNAQNVTVALLDHNAHTPRIIYNANEKLPAFLQPRVLVEKLIVPLETSSPVNFSDVTNLDLNSLKKPIIDRKKTILSKHRCERLHDNTSKYLCMNEKGTPGPCPAGTPQIKLLILVICNYWLHVITNAPAHQLTMVGRMVGLCSITLFYNIGICPAGLAVVGDKNFIPPIIPCQGI</sequence>
<evidence type="ECO:0000256" key="1">
    <source>
        <dbReference type="ARBA" id="ARBA00022723"/>
    </source>
</evidence>
<dbReference type="AlphaFoldDB" id="A0A8S4QXC6"/>
<dbReference type="PANTHER" id="PTHR24409">
    <property type="entry name" value="ZINC FINGER PROTEIN 142"/>
    <property type="match status" value="1"/>
</dbReference>
<dbReference type="Proteomes" id="UP000838756">
    <property type="component" value="Unassembled WGS sequence"/>
</dbReference>
<feature type="domain" description="C2H2-type" evidence="6">
    <location>
        <begin position="262"/>
        <end position="290"/>
    </location>
</feature>
<dbReference type="Gene3D" id="3.30.160.60">
    <property type="entry name" value="Classic Zinc Finger"/>
    <property type="match status" value="2"/>
</dbReference>
<dbReference type="InterPro" id="IPR013087">
    <property type="entry name" value="Znf_C2H2_type"/>
</dbReference>
<organism evidence="7 8">
    <name type="scientific">Pararge aegeria aegeria</name>
    <dbReference type="NCBI Taxonomy" id="348720"/>
    <lineage>
        <taxon>Eukaryota</taxon>
        <taxon>Metazoa</taxon>
        <taxon>Ecdysozoa</taxon>
        <taxon>Arthropoda</taxon>
        <taxon>Hexapoda</taxon>
        <taxon>Insecta</taxon>
        <taxon>Pterygota</taxon>
        <taxon>Neoptera</taxon>
        <taxon>Endopterygota</taxon>
        <taxon>Lepidoptera</taxon>
        <taxon>Glossata</taxon>
        <taxon>Ditrysia</taxon>
        <taxon>Papilionoidea</taxon>
        <taxon>Nymphalidae</taxon>
        <taxon>Satyrinae</taxon>
        <taxon>Satyrini</taxon>
        <taxon>Parargina</taxon>
        <taxon>Pararge</taxon>
    </lineage>
</organism>
<keyword evidence="1" id="KW-0479">Metal-binding</keyword>
<dbReference type="GO" id="GO:0008270">
    <property type="term" value="F:zinc ion binding"/>
    <property type="evidence" value="ECO:0007669"/>
    <property type="project" value="UniProtKB-KW"/>
</dbReference>
<feature type="domain" description="C2H2-type" evidence="6">
    <location>
        <begin position="103"/>
        <end position="126"/>
    </location>
</feature>
<evidence type="ECO:0000259" key="6">
    <source>
        <dbReference type="PROSITE" id="PS50157"/>
    </source>
</evidence>
<accession>A0A8S4QXC6</accession>
<evidence type="ECO:0000256" key="4">
    <source>
        <dbReference type="ARBA" id="ARBA00022833"/>
    </source>
</evidence>
<dbReference type="SMART" id="SM00355">
    <property type="entry name" value="ZnF_C2H2"/>
    <property type="match status" value="7"/>
</dbReference>
<dbReference type="EMBL" id="CAKXAJ010021936">
    <property type="protein sequence ID" value="CAH2226742.1"/>
    <property type="molecule type" value="Genomic_DNA"/>
</dbReference>
<keyword evidence="4" id="KW-0862">Zinc</keyword>
<feature type="domain" description="C2H2-type" evidence="6">
    <location>
        <begin position="185"/>
        <end position="207"/>
    </location>
</feature>
<evidence type="ECO:0000313" key="7">
    <source>
        <dbReference type="EMBL" id="CAH2226742.1"/>
    </source>
</evidence>
<gene>
    <name evidence="7" type="primary">jg25628</name>
    <name evidence="7" type="ORF">PAEG_LOCUS7437</name>
</gene>
<evidence type="ECO:0000313" key="8">
    <source>
        <dbReference type="Proteomes" id="UP000838756"/>
    </source>
</evidence>
<feature type="domain" description="C2H2-type" evidence="6">
    <location>
        <begin position="156"/>
        <end position="184"/>
    </location>
</feature>
<dbReference type="OrthoDB" id="6414306at2759"/>
<comment type="caution">
    <text evidence="7">The sequence shown here is derived from an EMBL/GenBank/DDBJ whole genome shotgun (WGS) entry which is preliminary data.</text>
</comment>
<evidence type="ECO:0000256" key="5">
    <source>
        <dbReference type="PROSITE-ProRule" id="PRU00042"/>
    </source>
</evidence>
<keyword evidence="8" id="KW-1185">Reference proteome</keyword>
<dbReference type="PANTHER" id="PTHR24409:SF295">
    <property type="entry name" value="AZ2-RELATED"/>
    <property type="match status" value="1"/>
</dbReference>
<evidence type="ECO:0000256" key="2">
    <source>
        <dbReference type="ARBA" id="ARBA00022737"/>
    </source>
</evidence>
<dbReference type="GO" id="GO:0000977">
    <property type="term" value="F:RNA polymerase II transcription regulatory region sequence-specific DNA binding"/>
    <property type="evidence" value="ECO:0007669"/>
    <property type="project" value="TreeGrafter"/>
</dbReference>
<reference evidence="7" key="1">
    <citation type="submission" date="2022-03" db="EMBL/GenBank/DDBJ databases">
        <authorList>
            <person name="Lindestad O."/>
        </authorList>
    </citation>
    <scope>NUCLEOTIDE SEQUENCE</scope>
</reference>
<name>A0A8S4QXC6_9NEOP</name>
<dbReference type="GO" id="GO:0005634">
    <property type="term" value="C:nucleus"/>
    <property type="evidence" value="ECO:0007669"/>
    <property type="project" value="TreeGrafter"/>
</dbReference>
<protein>
    <submittedName>
        <fullName evidence="7">Jg25628 protein</fullName>
    </submittedName>
</protein>
<proteinExistence type="predicted"/>
<dbReference type="GO" id="GO:0000981">
    <property type="term" value="F:DNA-binding transcription factor activity, RNA polymerase II-specific"/>
    <property type="evidence" value="ECO:0007669"/>
    <property type="project" value="TreeGrafter"/>
</dbReference>
<keyword evidence="2" id="KW-0677">Repeat</keyword>
<evidence type="ECO:0000256" key="3">
    <source>
        <dbReference type="ARBA" id="ARBA00022771"/>
    </source>
</evidence>